<proteinExistence type="predicted"/>
<accession>A0A443SM16</accession>
<dbReference type="GO" id="GO:0005524">
    <property type="term" value="F:ATP binding"/>
    <property type="evidence" value="ECO:0007669"/>
    <property type="project" value="UniProtKB-KW"/>
</dbReference>
<dbReference type="Pfam" id="PF03129">
    <property type="entry name" value="HGTP_anticodon"/>
    <property type="match status" value="1"/>
</dbReference>
<evidence type="ECO:0000256" key="2">
    <source>
        <dbReference type="ARBA" id="ARBA00022741"/>
    </source>
</evidence>
<evidence type="ECO:0000259" key="5">
    <source>
        <dbReference type="PROSITE" id="PS50862"/>
    </source>
</evidence>
<dbReference type="InterPro" id="IPR045864">
    <property type="entry name" value="aa-tRNA-synth_II/BPL/LPL"/>
</dbReference>
<dbReference type="SUPFAM" id="SSF52954">
    <property type="entry name" value="Class II aaRS ABD-related"/>
    <property type="match status" value="1"/>
</dbReference>
<dbReference type="VEuPathDB" id="VectorBase:LDEU003489"/>
<gene>
    <name evidence="6" type="ORF">B4U80_02667</name>
</gene>
<evidence type="ECO:0000313" key="6">
    <source>
        <dbReference type="EMBL" id="RWS28549.1"/>
    </source>
</evidence>
<reference evidence="6 7" key="1">
    <citation type="journal article" date="2018" name="Gigascience">
        <title>Genomes of trombidid mites reveal novel predicted allergens and laterally-transferred genes associated with secondary metabolism.</title>
        <authorList>
            <person name="Dong X."/>
            <person name="Chaisiri K."/>
            <person name="Xia D."/>
            <person name="Armstrong S.D."/>
            <person name="Fang Y."/>
            <person name="Donnelly M.J."/>
            <person name="Kadowaki T."/>
            <person name="McGarry J.W."/>
            <person name="Darby A.C."/>
            <person name="Makepeace B.L."/>
        </authorList>
    </citation>
    <scope>NUCLEOTIDE SEQUENCE [LARGE SCALE GENOMIC DNA]</scope>
    <source>
        <strain evidence="6">UoL-UT</strain>
    </source>
</reference>
<dbReference type="InterPro" id="IPR036621">
    <property type="entry name" value="Anticodon-bd_dom_sf"/>
</dbReference>
<evidence type="ECO:0000313" key="7">
    <source>
        <dbReference type="Proteomes" id="UP000288716"/>
    </source>
</evidence>
<dbReference type="InterPro" id="IPR002314">
    <property type="entry name" value="aa-tRNA-synt_IIb"/>
</dbReference>
<dbReference type="PANTHER" id="PTHR42753">
    <property type="entry name" value="MITOCHONDRIAL RIBOSOME PROTEIN L39/PROLYL-TRNA LIGASE FAMILY MEMBER"/>
    <property type="match status" value="1"/>
</dbReference>
<dbReference type="Proteomes" id="UP000288716">
    <property type="component" value="Unassembled WGS sequence"/>
</dbReference>
<dbReference type="SUPFAM" id="SSF55681">
    <property type="entry name" value="Class II aaRS and biotin synthetases"/>
    <property type="match status" value="1"/>
</dbReference>
<protein>
    <submittedName>
        <fullName evidence="6">Putative proline--tRNA ligase-like protein</fullName>
    </submittedName>
</protein>
<keyword evidence="3" id="KW-0067">ATP-binding</keyword>
<keyword evidence="4" id="KW-0030">Aminoacyl-tRNA synthetase</keyword>
<feature type="domain" description="Aminoacyl-transfer RNA synthetases class-II family profile" evidence="5">
    <location>
        <begin position="57"/>
        <end position="347"/>
    </location>
</feature>
<dbReference type="PANTHER" id="PTHR42753:SF10">
    <property type="entry name" value="PROLINE--TRNA LIGASE, MITOCHONDRIAL-RELATED"/>
    <property type="match status" value="1"/>
</dbReference>
<dbReference type="CDD" id="cd00779">
    <property type="entry name" value="ProRS_core_prok"/>
    <property type="match status" value="1"/>
</dbReference>
<keyword evidence="7" id="KW-1185">Reference proteome</keyword>
<evidence type="ECO:0000256" key="4">
    <source>
        <dbReference type="ARBA" id="ARBA00023146"/>
    </source>
</evidence>
<dbReference type="STRING" id="299467.A0A443SM16"/>
<dbReference type="GO" id="GO:0005739">
    <property type="term" value="C:mitochondrion"/>
    <property type="evidence" value="ECO:0007669"/>
    <property type="project" value="TreeGrafter"/>
</dbReference>
<keyword evidence="1 6" id="KW-0436">Ligase</keyword>
<dbReference type="PROSITE" id="PS50862">
    <property type="entry name" value="AA_TRNA_LIGASE_II"/>
    <property type="match status" value="1"/>
</dbReference>
<evidence type="ECO:0000256" key="3">
    <source>
        <dbReference type="ARBA" id="ARBA00022840"/>
    </source>
</evidence>
<dbReference type="InterPro" id="IPR004154">
    <property type="entry name" value="Anticodon-bd"/>
</dbReference>
<dbReference type="Gene3D" id="3.40.50.800">
    <property type="entry name" value="Anticodon-binding domain"/>
    <property type="match status" value="1"/>
</dbReference>
<organism evidence="6 7">
    <name type="scientific">Leptotrombidium deliense</name>
    <dbReference type="NCBI Taxonomy" id="299467"/>
    <lineage>
        <taxon>Eukaryota</taxon>
        <taxon>Metazoa</taxon>
        <taxon>Ecdysozoa</taxon>
        <taxon>Arthropoda</taxon>
        <taxon>Chelicerata</taxon>
        <taxon>Arachnida</taxon>
        <taxon>Acari</taxon>
        <taxon>Acariformes</taxon>
        <taxon>Trombidiformes</taxon>
        <taxon>Prostigmata</taxon>
        <taxon>Anystina</taxon>
        <taxon>Parasitengona</taxon>
        <taxon>Trombiculoidea</taxon>
        <taxon>Trombiculidae</taxon>
        <taxon>Leptotrombidium</taxon>
    </lineage>
</organism>
<dbReference type="Pfam" id="PF00587">
    <property type="entry name" value="tRNA-synt_2b"/>
    <property type="match status" value="1"/>
</dbReference>
<dbReference type="GO" id="GO:0004827">
    <property type="term" value="F:proline-tRNA ligase activity"/>
    <property type="evidence" value="ECO:0007669"/>
    <property type="project" value="TreeGrafter"/>
</dbReference>
<sequence>MFIPISNFNILGNADNQPKEDFRSKSYELLSREGYISKVSSGLHVLLPFANRSLEKLVNIIKEEMDSIDAQQLLMPSMVQRRYFDKSGTICVYFESLIDVCLITSGRWQQYSHELFTLKDRNENEYCLAPTHEEIITSLVVASGISRKNFPLSLYQISTKFRDEIRAKFGLLRAKEFIMKGMFVSLLIKALNDLYTFDVDEQAANETYDKVCQSYDRLFKRLKLDVIKVEATTGLIGGKHSHEYHILADVGEDEILMCEKCRTGFNAELSDQDKVCRCCGEQLVSKRAIELGHTFLLGTRYSEPFDLKIQSSEGHSYVQMGCFGLGVSRILAASVEVLSSKDSIRFPRLIAPYTLSVITPKKGSKEEANNITEFSEHLCSQLSKQVNDDVLIDDRSQYTIGRRVKDCQVLGIPYIIVAGKNMLNEVPKLELIATYSNETFLLTQSQVFDFFNEHFKNSSKSLSEYFNL</sequence>
<name>A0A443SM16_9ACAR</name>
<evidence type="ECO:0000256" key="1">
    <source>
        <dbReference type="ARBA" id="ARBA00022598"/>
    </source>
</evidence>
<dbReference type="InterPro" id="IPR050062">
    <property type="entry name" value="Pro-tRNA_synthetase"/>
</dbReference>
<dbReference type="Gene3D" id="3.30.930.10">
    <property type="entry name" value="Bira Bifunctional Protein, Domain 2"/>
    <property type="match status" value="1"/>
</dbReference>
<dbReference type="GO" id="GO:0006433">
    <property type="term" value="P:prolyl-tRNA aminoacylation"/>
    <property type="evidence" value="ECO:0007669"/>
    <property type="project" value="TreeGrafter"/>
</dbReference>
<dbReference type="OrthoDB" id="10267474at2759"/>
<dbReference type="AlphaFoldDB" id="A0A443SM16"/>
<dbReference type="InterPro" id="IPR006195">
    <property type="entry name" value="aa-tRNA-synth_II"/>
</dbReference>
<comment type="caution">
    <text evidence="6">The sequence shown here is derived from an EMBL/GenBank/DDBJ whole genome shotgun (WGS) entry which is preliminary data.</text>
</comment>
<keyword evidence="2" id="KW-0547">Nucleotide-binding</keyword>
<dbReference type="EMBL" id="NCKV01001318">
    <property type="protein sequence ID" value="RWS28549.1"/>
    <property type="molecule type" value="Genomic_DNA"/>
</dbReference>
<dbReference type="InterPro" id="IPR033730">
    <property type="entry name" value="ProRS_core_prok"/>
</dbReference>